<keyword evidence="6" id="KW-1185">Reference proteome</keyword>
<dbReference type="PROSITE" id="PS01124">
    <property type="entry name" value="HTH_ARAC_FAMILY_2"/>
    <property type="match status" value="1"/>
</dbReference>
<reference evidence="6" key="1">
    <citation type="journal article" date="2019" name="Int. J. Syst. Evol. Microbiol.">
        <title>The Global Catalogue of Microorganisms (GCM) 10K type strain sequencing project: providing services to taxonomists for standard genome sequencing and annotation.</title>
        <authorList>
            <consortium name="The Broad Institute Genomics Platform"/>
            <consortium name="The Broad Institute Genome Sequencing Center for Infectious Disease"/>
            <person name="Wu L."/>
            <person name="Ma J."/>
        </authorList>
    </citation>
    <scope>NUCLEOTIDE SEQUENCE [LARGE SCALE GENOMIC DNA]</scope>
    <source>
        <strain evidence="6">CGMCC 1.18575</strain>
    </source>
</reference>
<sequence length="287" mass="32907">MEAFITAIANAQPVVHFANRWVGRPGESFGPRTIGDYQWIYVRSGKGNARIGGQNFRVYPGCLFTYGPGQPHWFCSSEDDPLVLYGLHFGYAEHSGLDDVLSMIRNVDWDSFEKKEPVVPIQFPARMETGSWPLPFFERLVEEYRGNRTMGALMLRGLITELVAKVARWVIDKPVSAIPLDKRIIRVKETLERNTIESYQAEWLTDGLAFSHDYVSRLFKQVFGLSPRDFHNQARLAQAQQLLEEEGLSSTAIAERMKFGSVHHFCKWFKKHSGMQPGAYRKKSRFL</sequence>
<dbReference type="EMBL" id="JBHSMI010000052">
    <property type="protein sequence ID" value="MFC5406226.1"/>
    <property type="molecule type" value="Genomic_DNA"/>
</dbReference>
<evidence type="ECO:0000313" key="6">
    <source>
        <dbReference type="Proteomes" id="UP001596113"/>
    </source>
</evidence>
<dbReference type="Gene3D" id="2.60.120.10">
    <property type="entry name" value="Jelly Rolls"/>
    <property type="match status" value="1"/>
</dbReference>
<dbReference type="InterPro" id="IPR037923">
    <property type="entry name" value="HTH-like"/>
</dbReference>
<dbReference type="InterPro" id="IPR018060">
    <property type="entry name" value="HTH_AraC"/>
</dbReference>
<dbReference type="InterPro" id="IPR014710">
    <property type="entry name" value="RmlC-like_jellyroll"/>
</dbReference>
<dbReference type="Gene3D" id="1.10.10.60">
    <property type="entry name" value="Homeodomain-like"/>
    <property type="match status" value="2"/>
</dbReference>
<dbReference type="Pfam" id="PF12833">
    <property type="entry name" value="HTH_18"/>
    <property type="match status" value="1"/>
</dbReference>
<dbReference type="Pfam" id="PF02311">
    <property type="entry name" value="AraC_binding"/>
    <property type="match status" value="1"/>
</dbReference>
<feature type="domain" description="HTH araC/xylS-type" evidence="4">
    <location>
        <begin position="185"/>
        <end position="283"/>
    </location>
</feature>
<evidence type="ECO:0000256" key="2">
    <source>
        <dbReference type="ARBA" id="ARBA00023125"/>
    </source>
</evidence>
<dbReference type="SUPFAM" id="SSF51215">
    <property type="entry name" value="Regulatory protein AraC"/>
    <property type="match status" value="1"/>
</dbReference>
<dbReference type="Proteomes" id="UP001596113">
    <property type="component" value="Unassembled WGS sequence"/>
</dbReference>
<dbReference type="PANTHER" id="PTHR43280">
    <property type="entry name" value="ARAC-FAMILY TRANSCRIPTIONAL REGULATOR"/>
    <property type="match status" value="1"/>
</dbReference>
<evidence type="ECO:0000259" key="4">
    <source>
        <dbReference type="PROSITE" id="PS01124"/>
    </source>
</evidence>
<dbReference type="InterPro" id="IPR003313">
    <property type="entry name" value="AraC-bd"/>
</dbReference>
<evidence type="ECO:0000256" key="1">
    <source>
        <dbReference type="ARBA" id="ARBA00023015"/>
    </source>
</evidence>
<organism evidence="5 6">
    <name type="scientific">Cohnella soli</name>
    <dbReference type="NCBI Taxonomy" id="425005"/>
    <lineage>
        <taxon>Bacteria</taxon>
        <taxon>Bacillati</taxon>
        <taxon>Bacillota</taxon>
        <taxon>Bacilli</taxon>
        <taxon>Bacillales</taxon>
        <taxon>Paenibacillaceae</taxon>
        <taxon>Cohnella</taxon>
    </lineage>
</organism>
<keyword evidence="3" id="KW-0804">Transcription</keyword>
<dbReference type="SMART" id="SM00342">
    <property type="entry name" value="HTH_ARAC"/>
    <property type="match status" value="1"/>
</dbReference>
<dbReference type="InterPro" id="IPR009057">
    <property type="entry name" value="Homeodomain-like_sf"/>
</dbReference>
<protein>
    <submittedName>
        <fullName evidence="5">Helix-turn-helix domain-containing protein</fullName>
    </submittedName>
</protein>
<keyword evidence="1" id="KW-0805">Transcription regulation</keyword>
<dbReference type="PANTHER" id="PTHR43280:SF2">
    <property type="entry name" value="HTH-TYPE TRANSCRIPTIONAL REGULATOR EXSA"/>
    <property type="match status" value="1"/>
</dbReference>
<name>A0ABW0HY99_9BACL</name>
<proteinExistence type="predicted"/>
<evidence type="ECO:0000256" key="3">
    <source>
        <dbReference type="ARBA" id="ARBA00023163"/>
    </source>
</evidence>
<gene>
    <name evidence="5" type="ORF">ACFPOF_26090</name>
</gene>
<dbReference type="SUPFAM" id="SSF46689">
    <property type="entry name" value="Homeodomain-like"/>
    <property type="match status" value="1"/>
</dbReference>
<evidence type="ECO:0000313" key="5">
    <source>
        <dbReference type="EMBL" id="MFC5406226.1"/>
    </source>
</evidence>
<dbReference type="RefSeq" id="WP_378138229.1">
    <property type="nucleotide sequence ID" value="NZ_JBHSMI010000052.1"/>
</dbReference>
<accession>A0ABW0HY99</accession>
<keyword evidence="2" id="KW-0238">DNA-binding</keyword>
<comment type="caution">
    <text evidence="5">The sequence shown here is derived from an EMBL/GenBank/DDBJ whole genome shotgun (WGS) entry which is preliminary data.</text>
</comment>